<evidence type="ECO:0000259" key="4">
    <source>
        <dbReference type="PROSITE" id="PS01124"/>
    </source>
</evidence>
<name>A0ABU8TCJ0_9PSEU</name>
<dbReference type="EMBL" id="JBBJUP010000022">
    <property type="protein sequence ID" value="MEJ8281662.1"/>
    <property type="molecule type" value="Genomic_DNA"/>
</dbReference>
<proteinExistence type="predicted"/>
<dbReference type="InterPro" id="IPR050204">
    <property type="entry name" value="AraC_XylS_family_regulators"/>
</dbReference>
<evidence type="ECO:0000313" key="5">
    <source>
        <dbReference type="EMBL" id="MEJ8281662.1"/>
    </source>
</evidence>
<accession>A0ABU8TCJ0</accession>
<protein>
    <submittedName>
        <fullName evidence="5">AraC family transcriptional regulator</fullName>
    </submittedName>
</protein>
<evidence type="ECO:0000256" key="1">
    <source>
        <dbReference type="ARBA" id="ARBA00023015"/>
    </source>
</evidence>
<dbReference type="InterPro" id="IPR009057">
    <property type="entry name" value="Homeodomain-like_sf"/>
</dbReference>
<dbReference type="Pfam" id="PF12852">
    <property type="entry name" value="Cupin_6"/>
    <property type="match status" value="1"/>
</dbReference>
<dbReference type="PANTHER" id="PTHR46796">
    <property type="entry name" value="HTH-TYPE TRANSCRIPTIONAL ACTIVATOR RHAS-RELATED"/>
    <property type="match status" value="1"/>
</dbReference>
<reference evidence="5 6" key="1">
    <citation type="submission" date="2024-03" db="EMBL/GenBank/DDBJ databases">
        <title>Draft genome sequence of Pseudonocardia sp. DW16-2.</title>
        <authorList>
            <person name="Duangmal K."/>
        </authorList>
    </citation>
    <scope>NUCLEOTIDE SEQUENCE [LARGE SCALE GENOMIC DNA]</scope>
    <source>
        <strain evidence="5 6">DW16-2</strain>
    </source>
</reference>
<evidence type="ECO:0000256" key="3">
    <source>
        <dbReference type="ARBA" id="ARBA00023163"/>
    </source>
</evidence>
<dbReference type="PANTHER" id="PTHR46796:SF13">
    <property type="entry name" value="HTH-TYPE TRANSCRIPTIONAL ACTIVATOR RHAS"/>
    <property type="match status" value="1"/>
</dbReference>
<dbReference type="InterPro" id="IPR032783">
    <property type="entry name" value="AraC_lig"/>
</dbReference>
<keyword evidence="1" id="KW-0805">Transcription regulation</keyword>
<dbReference type="Gene3D" id="1.10.10.60">
    <property type="entry name" value="Homeodomain-like"/>
    <property type="match status" value="2"/>
</dbReference>
<sequence length="297" mass="31058">MDPFSDLLRGLRSYGAVFGSTTLTPPWSLRVPDGAPLTLCVLLRGRGRIVVPGAEPEPLRARDTAVVRGPGGFEVVDDPVGGAAPGGPAGGDTVLVTGAVTVAGEVGARLLDALPPVLRVPAPDPAPGGPSSGSGDPVLDHLAEELAVDAPGQQVVLDRLLDWLLVCTLRTWFDRPGGHPPSWWAARQDPVVGEALRLLHDDPAAPWTVARLAAAAGVSRATLAARFTERVGEPPLTYLTGWRMTLAAQLLASRPDVTLAEVARRVGYADAFGFSTAFTRVRGVTPSAFRRARVTTG</sequence>
<dbReference type="InterPro" id="IPR018060">
    <property type="entry name" value="HTH_AraC"/>
</dbReference>
<evidence type="ECO:0000256" key="2">
    <source>
        <dbReference type="ARBA" id="ARBA00023125"/>
    </source>
</evidence>
<gene>
    <name evidence="5" type="ORF">WJX68_22185</name>
</gene>
<keyword evidence="2" id="KW-0238">DNA-binding</keyword>
<organism evidence="5 6">
    <name type="scientific">Pseudonocardia spirodelae</name>
    <dbReference type="NCBI Taxonomy" id="3133431"/>
    <lineage>
        <taxon>Bacteria</taxon>
        <taxon>Bacillati</taxon>
        <taxon>Actinomycetota</taxon>
        <taxon>Actinomycetes</taxon>
        <taxon>Pseudonocardiales</taxon>
        <taxon>Pseudonocardiaceae</taxon>
        <taxon>Pseudonocardia</taxon>
    </lineage>
</organism>
<keyword evidence="3" id="KW-0804">Transcription</keyword>
<dbReference type="Proteomes" id="UP001364211">
    <property type="component" value="Unassembled WGS sequence"/>
</dbReference>
<keyword evidence="6" id="KW-1185">Reference proteome</keyword>
<dbReference type="Pfam" id="PF12833">
    <property type="entry name" value="HTH_18"/>
    <property type="match status" value="1"/>
</dbReference>
<dbReference type="RefSeq" id="WP_340294256.1">
    <property type="nucleotide sequence ID" value="NZ_JBBJUP010000022.1"/>
</dbReference>
<dbReference type="PROSITE" id="PS00041">
    <property type="entry name" value="HTH_ARAC_FAMILY_1"/>
    <property type="match status" value="1"/>
</dbReference>
<evidence type="ECO:0000313" key="6">
    <source>
        <dbReference type="Proteomes" id="UP001364211"/>
    </source>
</evidence>
<dbReference type="SUPFAM" id="SSF46689">
    <property type="entry name" value="Homeodomain-like"/>
    <property type="match status" value="2"/>
</dbReference>
<comment type="caution">
    <text evidence="5">The sequence shown here is derived from an EMBL/GenBank/DDBJ whole genome shotgun (WGS) entry which is preliminary data.</text>
</comment>
<dbReference type="SMART" id="SM00342">
    <property type="entry name" value="HTH_ARAC"/>
    <property type="match status" value="1"/>
</dbReference>
<feature type="domain" description="HTH araC/xylS-type" evidence="4">
    <location>
        <begin position="193"/>
        <end position="292"/>
    </location>
</feature>
<dbReference type="InterPro" id="IPR018062">
    <property type="entry name" value="HTH_AraC-typ_CS"/>
</dbReference>
<dbReference type="PROSITE" id="PS01124">
    <property type="entry name" value="HTH_ARAC_FAMILY_2"/>
    <property type="match status" value="1"/>
</dbReference>